<evidence type="ECO:0000313" key="1">
    <source>
        <dbReference type="EMBL" id="GBM83385.1"/>
    </source>
</evidence>
<evidence type="ECO:0000313" key="2">
    <source>
        <dbReference type="Proteomes" id="UP000499080"/>
    </source>
</evidence>
<dbReference type="EMBL" id="BGPR01003075">
    <property type="protein sequence ID" value="GBM83385.1"/>
    <property type="molecule type" value="Genomic_DNA"/>
</dbReference>
<organism evidence="1 2">
    <name type="scientific">Araneus ventricosus</name>
    <name type="common">Orbweaver spider</name>
    <name type="synonym">Epeira ventricosa</name>
    <dbReference type="NCBI Taxonomy" id="182803"/>
    <lineage>
        <taxon>Eukaryota</taxon>
        <taxon>Metazoa</taxon>
        <taxon>Ecdysozoa</taxon>
        <taxon>Arthropoda</taxon>
        <taxon>Chelicerata</taxon>
        <taxon>Arachnida</taxon>
        <taxon>Araneae</taxon>
        <taxon>Araneomorphae</taxon>
        <taxon>Entelegynae</taxon>
        <taxon>Araneoidea</taxon>
        <taxon>Araneidae</taxon>
        <taxon>Araneus</taxon>
    </lineage>
</organism>
<accession>A0A4Y2J0G5</accession>
<reference evidence="1 2" key="1">
    <citation type="journal article" date="2019" name="Sci. Rep.">
        <title>Orb-weaving spider Araneus ventricosus genome elucidates the spidroin gene catalogue.</title>
        <authorList>
            <person name="Kono N."/>
            <person name="Nakamura H."/>
            <person name="Ohtoshi R."/>
            <person name="Moran D.A.P."/>
            <person name="Shinohara A."/>
            <person name="Yoshida Y."/>
            <person name="Fujiwara M."/>
            <person name="Mori M."/>
            <person name="Tomita M."/>
            <person name="Arakawa K."/>
        </authorList>
    </citation>
    <scope>NUCLEOTIDE SEQUENCE [LARGE SCALE GENOMIC DNA]</scope>
</reference>
<sequence length="156" mass="17913">MGDGVKRLSTSAPKSRLDVVTKFQKNVLKPYVEHSRTLQKKMLLDNLLLQSALAIDPVCRKHSLPLTLMKDFPDLVTNVISVVERDAYDLEIHKYYAASLRQPQQKEPVDNWWMEVKNSRQFPLVSNKACAMLTCFHGPKVKSSFSIMNSVYLFQK</sequence>
<proteinExistence type="predicted"/>
<evidence type="ECO:0008006" key="3">
    <source>
        <dbReference type="Google" id="ProtNLM"/>
    </source>
</evidence>
<gene>
    <name evidence="1" type="ORF">AVEN_211451_1</name>
</gene>
<keyword evidence="2" id="KW-1185">Reference proteome</keyword>
<dbReference type="Proteomes" id="UP000499080">
    <property type="component" value="Unassembled WGS sequence"/>
</dbReference>
<protein>
    <recommendedName>
        <fullName evidence="3">HAT C-terminal dimerisation domain-containing protein</fullName>
    </recommendedName>
</protein>
<comment type="caution">
    <text evidence="1">The sequence shown here is derived from an EMBL/GenBank/DDBJ whole genome shotgun (WGS) entry which is preliminary data.</text>
</comment>
<name>A0A4Y2J0G5_ARAVE</name>
<dbReference type="AlphaFoldDB" id="A0A4Y2J0G5"/>